<comment type="caution">
    <text evidence="2">The sequence shown here is derived from an EMBL/GenBank/DDBJ whole genome shotgun (WGS) entry which is preliminary data.</text>
</comment>
<feature type="region of interest" description="Disordered" evidence="1">
    <location>
        <begin position="125"/>
        <end position="153"/>
    </location>
</feature>
<evidence type="ECO:0000313" key="3">
    <source>
        <dbReference type="Proteomes" id="UP000256690"/>
    </source>
</evidence>
<name>A0A3D8QFE7_9EURO</name>
<reference evidence="2 3" key="1">
    <citation type="journal article" date="2018" name="IMA Fungus">
        <title>IMA Genome-F 9: Draft genome sequence of Annulohypoxylon stygium, Aspergillus mulundensis, Berkeleyomyces basicola (syn. Thielaviopsis basicola), Ceratocystis smalleyi, two Cercospora beticola strains, Coleophoma cylindrospora, Fusarium fracticaudum, Phialophora cf. hyalina, and Morchella septimelata.</title>
        <authorList>
            <person name="Wingfield B.D."/>
            <person name="Bills G.F."/>
            <person name="Dong Y."/>
            <person name="Huang W."/>
            <person name="Nel W.J."/>
            <person name="Swalarsk-Parry B.S."/>
            <person name="Vaghefi N."/>
            <person name="Wilken P.M."/>
            <person name="An Z."/>
            <person name="de Beer Z.W."/>
            <person name="De Vos L."/>
            <person name="Chen L."/>
            <person name="Duong T.A."/>
            <person name="Gao Y."/>
            <person name="Hammerbacher A."/>
            <person name="Kikkert J.R."/>
            <person name="Li Y."/>
            <person name="Li H."/>
            <person name="Li K."/>
            <person name="Li Q."/>
            <person name="Liu X."/>
            <person name="Ma X."/>
            <person name="Naidoo K."/>
            <person name="Pethybridge S.J."/>
            <person name="Sun J."/>
            <person name="Steenkamp E.T."/>
            <person name="van der Nest M.A."/>
            <person name="van Wyk S."/>
            <person name="Wingfield M.J."/>
            <person name="Xiong C."/>
            <person name="Yue Q."/>
            <person name="Zhang X."/>
        </authorList>
    </citation>
    <scope>NUCLEOTIDE SEQUENCE [LARGE SCALE GENOMIC DNA]</scope>
    <source>
        <strain evidence="2 3">DSM 5745</strain>
    </source>
</reference>
<feature type="region of interest" description="Disordered" evidence="1">
    <location>
        <begin position="1"/>
        <end position="63"/>
    </location>
</feature>
<organism evidence="2 3">
    <name type="scientific">Aspergillus mulundensis</name>
    <dbReference type="NCBI Taxonomy" id="1810919"/>
    <lineage>
        <taxon>Eukaryota</taxon>
        <taxon>Fungi</taxon>
        <taxon>Dikarya</taxon>
        <taxon>Ascomycota</taxon>
        <taxon>Pezizomycotina</taxon>
        <taxon>Eurotiomycetes</taxon>
        <taxon>Eurotiomycetidae</taxon>
        <taxon>Eurotiales</taxon>
        <taxon>Aspergillaceae</taxon>
        <taxon>Aspergillus</taxon>
        <taxon>Aspergillus subgen. Nidulantes</taxon>
    </lineage>
</organism>
<dbReference type="OrthoDB" id="2446291at2759"/>
<keyword evidence="3" id="KW-1185">Reference proteome</keyword>
<gene>
    <name evidence="2" type="ORF">DSM5745_10846</name>
</gene>
<dbReference type="GeneID" id="38121216"/>
<dbReference type="RefSeq" id="XP_026598500.1">
    <property type="nucleotide sequence ID" value="XM_026752862.1"/>
</dbReference>
<protein>
    <submittedName>
        <fullName evidence="2">Uncharacterized protein</fullName>
    </submittedName>
</protein>
<dbReference type="STRING" id="1810919.A0A3D8QFE7"/>
<dbReference type="EMBL" id="PVWQ01000018">
    <property type="protein sequence ID" value="RDW60388.1"/>
    <property type="molecule type" value="Genomic_DNA"/>
</dbReference>
<feature type="compositionally biased region" description="Polar residues" evidence="1">
    <location>
        <begin position="125"/>
        <end position="141"/>
    </location>
</feature>
<evidence type="ECO:0000256" key="1">
    <source>
        <dbReference type="SAM" id="MobiDB-lite"/>
    </source>
</evidence>
<evidence type="ECO:0000313" key="2">
    <source>
        <dbReference type="EMBL" id="RDW60388.1"/>
    </source>
</evidence>
<dbReference type="AlphaFoldDB" id="A0A3D8QFE7"/>
<sequence>MSWQPVKRQREHEELTAYNGDHVREKKKHRSLPLRSPQKPSKDLRVGNTRRDPQKPPSVYTSFLTPVDSDDEAGFINLYYKSNPENQQLLQGPRMFEPDCDMIMDVDVPESLASMEQDHVRSDGILQTTTPPLKPQQSNALTMGAPGSAGSRGTALNLTADPLWWACPRLPSPVSDNGDNMSDVKCSADAEMVVERTPPEPKPSSLVNPSAMDAEAANDGGSEDFDYPMRVAGSLLKDLDRLPLPVIPTSPPIFSARRRQSP</sequence>
<proteinExistence type="predicted"/>
<dbReference type="Proteomes" id="UP000256690">
    <property type="component" value="Unassembled WGS sequence"/>
</dbReference>
<feature type="compositionally biased region" description="Basic and acidic residues" evidence="1">
    <location>
        <begin position="40"/>
        <end position="54"/>
    </location>
</feature>
<accession>A0A3D8QFE7</accession>
<feature type="region of interest" description="Disordered" evidence="1">
    <location>
        <begin position="194"/>
        <end position="225"/>
    </location>
</feature>